<sequence>MKKLDLFSNYLYRKTGFKTWLLSFIIFSLFLTFILPETAATTERITGTGESPDGSYVYTSDDIYRMAEEYGEEGREYYIRSRFTFDIVWPLVYLFFLYTSLTNLYRSFQSVKIIKYSHLLPFGAVLFDFFENTSASVVMARYPSVTPVIAELATVFTFIKWNLIYTSFAVLFAGLLIKGILLIRRLAAKWK</sequence>
<keyword evidence="1" id="KW-0472">Membrane</keyword>
<dbReference type="EMBL" id="FOGT01000012">
    <property type="protein sequence ID" value="SES24454.1"/>
    <property type="molecule type" value="Genomic_DNA"/>
</dbReference>
<feature type="transmembrane region" description="Helical" evidence="1">
    <location>
        <begin position="113"/>
        <end position="130"/>
    </location>
</feature>
<dbReference type="STRING" id="1601833.SAMN05518684_11256"/>
<gene>
    <name evidence="2" type="ORF">SAMN05518684_11256</name>
</gene>
<dbReference type="RefSeq" id="WP_093053733.1">
    <property type="nucleotide sequence ID" value="NZ_FOGT01000012.1"/>
</dbReference>
<proteinExistence type="predicted"/>
<keyword evidence="1" id="KW-1133">Transmembrane helix</keyword>
<organism evidence="2 3">
    <name type="scientific">Salipaludibacillus aurantiacus</name>
    <dbReference type="NCBI Taxonomy" id="1601833"/>
    <lineage>
        <taxon>Bacteria</taxon>
        <taxon>Bacillati</taxon>
        <taxon>Bacillota</taxon>
        <taxon>Bacilli</taxon>
        <taxon>Bacillales</taxon>
        <taxon>Bacillaceae</taxon>
    </lineage>
</organism>
<name>A0A1H9VSH6_9BACI</name>
<accession>A0A1H9VSH6</accession>
<protein>
    <submittedName>
        <fullName evidence="2">Uncharacterized protein</fullName>
    </submittedName>
</protein>
<keyword evidence="3" id="KW-1185">Reference proteome</keyword>
<evidence type="ECO:0000313" key="3">
    <source>
        <dbReference type="Proteomes" id="UP000198571"/>
    </source>
</evidence>
<evidence type="ECO:0000313" key="2">
    <source>
        <dbReference type="EMBL" id="SES24454.1"/>
    </source>
</evidence>
<feature type="transmembrane region" description="Helical" evidence="1">
    <location>
        <begin position="165"/>
        <end position="183"/>
    </location>
</feature>
<dbReference type="AlphaFoldDB" id="A0A1H9VSH6"/>
<reference evidence="3" key="1">
    <citation type="submission" date="2016-10" db="EMBL/GenBank/DDBJ databases">
        <authorList>
            <person name="Varghese N."/>
            <person name="Submissions S."/>
        </authorList>
    </citation>
    <scope>NUCLEOTIDE SEQUENCE [LARGE SCALE GENOMIC DNA]</scope>
    <source>
        <strain evidence="3">S9</strain>
    </source>
</reference>
<evidence type="ECO:0000256" key="1">
    <source>
        <dbReference type="SAM" id="Phobius"/>
    </source>
</evidence>
<feature type="transmembrane region" description="Helical" evidence="1">
    <location>
        <begin position="83"/>
        <end position="101"/>
    </location>
</feature>
<dbReference type="OrthoDB" id="3727008at2"/>
<keyword evidence="1" id="KW-0812">Transmembrane</keyword>
<dbReference type="Proteomes" id="UP000198571">
    <property type="component" value="Unassembled WGS sequence"/>
</dbReference>
<feature type="transmembrane region" description="Helical" evidence="1">
    <location>
        <begin position="20"/>
        <end position="36"/>
    </location>
</feature>